<dbReference type="InterPro" id="IPR039424">
    <property type="entry name" value="SBP_5"/>
</dbReference>
<dbReference type="Gene3D" id="3.10.105.10">
    <property type="entry name" value="Dipeptide-binding Protein, Domain 3"/>
    <property type="match status" value="1"/>
</dbReference>
<evidence type="ECO:0000259" key="5">
    <source>
        <dbReference type="Pfam" id="PF00496"/>
    </source>
</evidence>
<dbReference type="PANTHER" id="PTHR30290">
    <property type="entry name" value="PERIPLASMIC BINDING COMPONENT OF ABC TRANSPORTER"/>
    <property type="match status" value="1"/>
</dbReference>
<dbReference type="EMBL" id="MFBU01000023">
    <property type="protein sequence ID" value="OGE06047.1"/>
    <property type="molecule type" value="Genomic_DNA"/>
</dbReference>
<dbReference type="Pfam" id="PF00496">
    <property type="entry name" value="SBP_bac_5"/>
    <property type="match status" value="2"/>
</dbReference>
<evidence type="ECO:0000256" key="1">
    <source>
        <dbReference type="ARBA" id="ARBA00005695"/>
    </source>
</evidence>
<keyword evidence="4" id="KW-0472">Membrane</keyword>
<dbReference type="CDD" id="cd00995">
    <property type="entry name" value="PBP2_NikA_DppA_OppA_like"/>
    <property type="match status" value="1"/>
</dbReference>
<evidence type="ECO:0000256" key="2">
    <source>
        <dbReference type="ARBA" id="ARBA00022448"/>
    </source>
</evidence>
<dbReference type="PANTHER" id="PTHR30290:SF9">
    <property type="entry name" value="OLIGOPEPTIDE-BINDING PROTEIN APPA"/>
    <property type="match status" value="1"/>
</dbReference>
<dbReference type="Proteomes" id="UP000177747">
    <property type="component" value="Unassembled WGS sequence"/>
</dbReference>
<keyword evidence="4" id="KW-0812">Transmembrane</keyword>
<evidence type="ECO:0000256" key="3">
    <source>
        <dbReference type="ARBA" id="ARBA00022729"/>
    </source>
</evidence>
<feature type="domain" description="Solute-binding protein family 5" evidence="5">
    <location>
        <begin position="89"/>
        <end position="128"/>
    </location>
</feature>
<dbReference type="Gene3D" id="3.90.76.10">
    <property type="entry name" value="Dipeptide-binding Protein, Domain 1"/>
    <property type="match status" value="1"/>
</dbReference>
<accession>A0A1F5HPF8</accession>
<dbReference type="GO" id="GO:1904680">
    <property type="term" value="F:peptide transmembrane transporter activity"/>
    <property type="evidence" value="ECO:0007669"/>
    <property type="project" value="TreeGrafter"/>
</dbReference>
<comment type="similarity">
    <text evidence="1">Belongs to the bacterial solute-binding protein 5 family.</text>
</comment>
<evidence type="ECO:0000256" key="4">
    <source>
        <dbReference type="SAM" id="Phobius"/>
    </source>
</evidence>
<dbReference type="PROSITE" id="PS01040">
    <property type="entry name" value="SBP_BACTERIAL_5"/>
    <property type="match status" value="1"/>
</dbReference>
<name>A0A1F5HPF8_9BACT</name>
<dbReference type="GO" id="GO:0043190">
    <property type="term" value="C:ATP-binding cassette (ABC) transporter complex"/>
    <property type="evidence" value="ECO:0007669"/>
    <property type="project" value="InterPro"/>
</dbReference>
<keyword evidence="2" id="KW-0813">Transport</keyword>
<evidence type="ECO:0000313" key="6">
    <source>
        <dbReference type="EMBL" id="OGE06047.1"/>
    </source>
</evidence>
<dbReference type="InterPro" id="IPR030678">
    <property type="entry name" value="Peptide/Ni-bd"/>
</dbReference>
<dbReference type="STRING" id="1797731.A2W70_05525"/>
<protein>
    <recommendedName>
        <fullName evidence="5">Solute-binding protein family 5 domain-containing protein</fullName>
    </recommendedName>
</protein>
<dbReference type="GO" id="GO:0015833">
    <property type="term" value="P:peptide transport"/>
    <property type="evidence" value="ECO:0007669"/>
    <property type="project" value="TreeGrafter"/>
</dbReference>
<dbReference type="SUPFAM" id="SSF53850">
    <property type="entry name" value="Periplasmic binding protein-like II"/>
    <property type="match status" value="1"/>
</dbReference>
<organism evidence="6 7">
    <name type="scientific">Candidatus Curtissbacteria bacterium RIFCSPLOWO2_02_41_11</name>
    <dbReference type="NCBI Taxonomy" id="1797731"/>
    <lineage>
        <taxon>Bacteria</taxon>
        <taxon>Candidatus Curtissiibacteriota</taxon>
    </lineage>
</organism>
<feature type="transmembrane region" description="Helical" evidence="4">
    <location>
        <begin position="27"/>
        <end position="47"/>
    </location>
</feature>
<proteinExistence type="inferred from homology"/>
<keyword evidence="3" id="KW-0732">Signal</keyword>
<keyword evidence="4" id="KW-1133">Transmembrane helix</keyword>
<gene>
    <name evidence="6" type="ORF">A2W70_05525</name>
</gene>
<dbReference type="GO" id="GO:0042597">
    <property type="term" value="C:periplasmic space"/>
    <property type="evidence" value="ECO:0007669"/>
    <property type="project" value="UniProtKB-ARBA"/>
</dbReference>
<feature type="domain" description="Solute-binding protein family 5" evidence="5">
    <location>
        <begin position="135"/>
        <end position="368"/>
    </location>
</feature>
<reference evidence="6 7" key="1">
    <citation type="journal article" date="2016" name="Nat. Commun.">
        <title>Thousands of microbial genomes shed light on interconnected biogeochemical processes in an aquifer system.</title>
        <authorList>
            <person name="Anantharaman K."/>
            <person name="Brown C.T."/>
            <person name="Hug L.A."/>
            <person name="Sharon I."/>
            <person name="Castelle C.J."/>
            <person name="Probst A.J."/>
            <person name="Thomas B.C."/>
            <person name="Singh A."/>
            <person name="Wilkins M.J."/>
            <person name="Karaoz U."/>
            <person name="Brodie E.L."/>
            <person name="Williams K.H."/>
            <person name="Hubbard S.S."/>
            <person name="Banfield J.F."/>
        </authorList>
    </citation>
    <scope>NUCLEOTIDE SEQUENCE [LARGE SCALE GENOMIC DNA]</scope>
</reference>
<dbReference type="InterPro" id="IPR000914">
    <property type="entry name" value="SBP_5_dom"/>
</dbReference>
<dbReference type="Gene3D" id="3.40.190.10">
    <property type="entry name" value="Periplasmic binding protein-like II"/>
    <property type="match status" value="1"/>
</dbReference>
<comment type="caution">
    <text evidence="6">The sequence shown here is derived from an EMBL/GenBank/DDBJ whole genome shotgun (WGS) entry which is preliminary data.</text>
</comment>
<dbReference type="AlphaFoldDB" id="A0A1F5HPF8"/>
<evidence type="ECO:0000313" key="7">
    <source>
        <dbReference type="Proteomes" id="UP000177747"/>
    </source>
</evidence>
<dbReference type="InterPro" id="IPR023765">
    <property type="entry name" value="SBP_5_CS"/>
</dbReference>
<dbReference type="PIRSF" id="PIRSF002741">
    <property type="entry name" value="MppA"/>
    <property type="match status" value="1"/>
</dbReference>
<sequence length="457" mass="52556">MLFFKAKVRRVKFWWNLSFAYFSRYRFWLLASLLLFSSLIFTFYKLLPTIMRTNLITLGYVGIYTIETIPTEVLSLATQSFVSSGSDGKPIPSLASHWTVSDDGKTYVVFLKDNLKWHDESPVSAKDISIAITGVQITALNNKAIEFKLPNPIASFPLALDKPVFKAKSFYGTGQFRIVDIDQVEKTVKKISLVPKDKGLPKVDIKFYQNEDQAINALRLGEIKSLNISGAKLLENWPNLDVEKIVNQDQIITIFYNNEDPLLSSKDLRLALSYAINKSDFDGQLATSPISPTSWAYNNATKRYEYNTSKSKELLLKSGVQKPKIDLTYTQGLENLAERIQKDWQEIGIDVEVKSEKGIPKDFQALLTYDRLMPDPDQYSLWHSTQKSTNITRYKNVKIDKLLEDARTTQDEAKRKQLYSDFQRFLVEDAPVTFLYYPYEYRITYKNIKPLISKLPK</sequence>